<evidence type="ECO:0000313" key="1">
    <source>
        <dbReference type="EMBL" id="GAY76884.1"/>
    </source>
</evidence>
<name>A0A4Y1ZCW8_9BACL</name>
<gene>
    <name evidence="1" type="ORF">NBRC111894_2438</name>
</gene>
<dbReference type="AlphaFoldDB" id="A0A4Y1ZCW8"/>
<evidence type="ECO:0000313" key="2">
    <source>
        <dbReference type="Proteomes" id="UP000319716"/>
    </source>
</evidence>
<protein>
    <submittedName>
        <fullName evidence="1">Uncharacterized protein</fullName>
    </submittedName>
</protein>
<dbReference type="Proteomes" id="UP000319716">
    <property type="component" value="Unassembled WGS sequence"/>
</dbReference>
<sequence>MGIFRENYGERIEVNPYRLPNGCRRPYRFFRLIVDKRP</sequence>
<organism evidence="1 2">
    <name type="scientific">Sporolactobacillus inulinus</name>
    <dbReference type="NCBI Taxonomy" id="2078"/>
    <lineage>
        <taxon>Bacteria</taxon>
        <taxon>Bacillati</taxon>
        <taxon>Bacillota</taxon>
        <taxon>Bacilli</taxon>
        <taxon>Bacillales</taxon>
        <taxon>Sporolactobacillaceae</taxon>
        <taxon>Sporolactobacillus</taxon>
    </lineage>
</organism>
<comment type="caution">
    <text evidence="1">The sequence shown here is derived from an EMBL/GenBank/DDBJ whole genome shotgun (WGS) entry which is preliminary data.</text>
</comment>
<proteinExistence type="predicted"/>
<dbReference type="EMBL" id="BEXB01000018">
    <property type="protein sequence ID" value="GAY76884.1"/>
    <property type="molecule type" value="Genomic_DNA"/>
</dbReference>
<accession>A0A4Y1ZCW8</accession>
<reference evidence="1 2" key="1">
    <citation type="submission" date="2017-11" db="EMBL/GenBank/DDBJ databases">
        <title>Draft Genome Sequence of Sporolactobacillus inulinus NBRC 111894 Isolated from Koso, a Japanese Sugar-Vegetable Fermented Beverage.</title>
        <authorList>
            <person name="Chiou T.Y."/>
            <person name="Oshima K."/>
            <person name="Suda W."/>
            <person name="Hattori M."/>
            <person name="Takahashi T."/>
        </authorList>
    </citation>
    <scope>NUCLEOTIDE SEQUENCE [LARGE SCALE GENOMIC DNA]</scope>
    <source>
        <strain evidence="1 2">NBRC111894</strain>
    </source>
</reference>